<keyword evidence="2" id="KW-1185">Reference proteome</keyword>
<gene>
    <name evidence="1" type="ORF">CHGG_00126</name>
</gene>
<dbReference type="AlphaFoldDB" id="Q2HI28"/>
<organism evidence="1 2">
    <name type="scientific">Chaetomium globosum (strain ATCC 6205 / CBS 148.51 / DSM 1962 / NBRC 6347 / NRRL 1970)</name>
    <name type="common">Soil fungus</name>
    <dbReference type="NCBI Taxonomy" id="306901"/>
    <lineage>
        <taxon>Eukaryota</taxon>
        <taxon>Fungi</taxon>
        <taxon>Dikarya</taxon>
        <taxon>Ascomycota</taxon>
        <taxon>Pezizomycotina</taxon>
        <taxon>Sordariomycetes</taxon>
        <taxon>Sordariomycetidae</taxon>
        <taxon>Sordariales</taxon>
        <taxon>Chaetomiaceae</taxon>
        <taxon>Chaetomium</taxon>
    </lineage>
</organism>
<sequence length="211" mass="23062">MPGCPEGGRGDSVVLPPDEVGVTVILDRWDTMPQAAIPDRLTVTCNQPAGRSKRTAGAPGLEWSKIYHYLRCICWCSPSTNQSTPNKTTTDIETDHALAAEADVNAVLKTGTVITARTKPSDGFDPFRRNYYCKVAARATLEVNPLDVCLDTGCSTILVDRDWLRLNFFDAELARIESINLDSIGSKLELNEKAIFPNILFPAQAQHAVGN</sequence>
<reference evidence="2" key="1">
    <citation type="journal article" date="2015" name="Genome Announc.">
        <title>Draft genome sequence of the cellulolytic fungus Chaetomium globosum.</title>
        <authorList>
            <person name="Cuomo C.A."/>
            <person name="Untereiner W.A."/>
            <person name="Ma L.-J."/>
            <person name="Grabherr M."/>
            <person name="Birren B.W."/>
        </authorList>
    </citation>
    <scope>NUCLEOTIDE SEQUENCE [LARGE SCALE GENOMIC DNA]</scope>
    <source>
        <strain evidence="2">ATCC 6205 / CBS 148.51 / DSM 1962 / NBRC 6347 / NRRL 1970</strain>
    </source>
</reference>
<dbReference type="HOGENOM" id="CLU_1304724_0_0_1"/>
<dbReference type="GeneID" id="4387814"/>
<dbReference type="VEuPathDB" id="FungiDB:CHGG_00126"/>
<protein>
    <submittedName>
        <fullName evidence="1">Uncharacterized protein</fullName>
    </submittedName>
</protein>
<evidence type="ECO:0000313" key="2">
    <source>
        <dbReference type="Proteomes" id="UP000001056"/>
    </source>
</evidence>
<evidence type="ECO:0000313" key="1">
    <source>
        <dbReference type="EMBL" id="EAQ91891.1"/>
    </source>
</evidence>
<dbReference type="InParanoid" id="Q2HI28"/>
<accession>Q2HI28</accession>
<name>Q2HI28_CHAGB</name>
<dbReference type="EMBL" id="CH408029">
    <property type="protein sequence ID" value="EAQ91891.1"/>
    <property type="molecule type" value="Genomic_DNA"/>
</dbReference>
<dbReference type="Proteomes" id="UP000001056">
    <property type="component" value="Unassembled WGS sequence"/>
</dbReference>
<dbReference type="RefSeq" id="XP_001219347.1">
    <property type="nucleotide sequence ID" value="XM_001219346.1"/>
</dbReference>
<proteinExistence type="predicted"/>